<feature type="active site" description="Acyl-ester intermediate" evidence="3">
    <location>
        <position position="241"/>
    </location>
</feature>
<dbReference type="Gene3D" id="3.90.1300.10">
    <property type="entry name" value="Amidase signature (AS) domain"/>
    <property type="match status" value="1"/>
</dbReference>
<dbReference type="Proteomes" id="UP000184330">
    <property type="component" value="Unassembled WGS sequence"/>
</dbReference>
<organism evidence="6 7">
    <name type="scientific">Phialocephala subalpina</name>
    <dbReference type="NCBI Taxonomy" id="576137"/>
    <lineage>
        <taxon>Eukaryota</taxon>
        <taxon>Fungi</taxon>
        <taxon>Dikarya</taxon>
        <taxon>Ascomycota</taxon>
        <taxon>Pezizomycotina</taxon>
        <taxon>Leotiomycetes</taxon>
        <taxon>Helotiales</taxon>
        <taxon>Mollisiaceae</taxon>
        <taxon>Phialocephala</taxon>
        <taxon>Phialocephala fortinii species complex</taxon>
    </lineage>
</organism>
<evidence type="ECO:0000256" key="3">
    <source>
        <dbReference type="PIRSR" id="PIRSR001221-1"/>
    </source>
</evidence>
<dbReference type="EMBL" id="FJOG01000004">
    <property type="protein sequence ID" value="CZR53907.1"/>
    <property type="molecule type" value="Genomic_DNA"/>
</dbReference>
<evidence type="ECO:0000313" key="6">
    <source>
        <dbReference type="EMBL" id="CZR53907.1"/>
    </source>
</evidence>
<evidence type="ECO:0000259" key="5">
    <source>
        <dbReference type="Pfam" id="PF01425"/>
    </source>
</evidence>
<dbReference type="Pfam" id="PF01425">
    <property type="entry name" value="Amidase"/>
    <property type="match status" value="1"/>
</dbReference>
<dbReference type="PANTHER" id="PTHR46072:SF5">
    <property type="entry name" value="GENERAL AMIDASE-C"/>
    <property type="match status" value="1"/>
</dbReference>
<keyword evidence="2" id="KW-0378">Hydrolase</keyword>
<dbReference type="AlphaFoldDB" id="A0A1L7WMC3"/>
<dbReference type="STRING" id="576137.A0A1L7WMC3"/>
<dbReference type="OrthoDB" id="6428749at2759"/>
<keyword evidence="7" id="KW-1185">Reference proteome</keyword>
<sequence length="546" mass="59165">MATTETQTWQLIASTYRNQTTAKLPSAWLVPTSITSTISETSSQNVLEIPRTCGILTEKELEITEKYDAVTLAGLLARGGLSSVEVTEAFCKRAAVAQQLTCCLTETMFDEGLERAKYCDDYLAKEGKTLGPLHGLPVSLKDSFNVKGVKSTIGFVSFIANEPCTTESAIVSILLSLGAVLYVKTNIPQTLMTADSQNFIFGRTLNPNSLHLTAGGSSGGEGALAALKGSILGVGTDIAGSIRIPAYCNGVTGFKPSTRRIPYGGQTGPGRVGSWALLASAGPLCRSVSDAKLFCESVLSKDCWQFDETAISAPWRYLQPQGKRLKLGYIRELEGWPLLPTIARVFDTSLKALTKAGHQVVDLSPLLPKDIMVDAMVVSFKMFSLDPKKTPWQNIAKSGEPLIPSINTIVVDGLDKFVPDLDSVWEMNVAAKAIKEAVRDVWVKEGLDAIMMPVHQSTAPKHDHYGAPPYTVFANFLDYPSVSLPFLKANKKLDEPYIRKDVTYTPTYEPEAIEGAPGGFQILGRNMRDEECLEVAGVVESILRGV</sequence>
<evidence type="ECO:0000256" key="2">
    <source>
        <dbReference type="ARBA" id="ARBA00022801"/>
    </source>
</evidence>
<dbReference type="GO" id="GO:0016787">
    <property type="term" value="F:hydrolase activity"/>
    <property type="evidence" value="ECO:0007669"/>
    <property type="project" value="UniProtKB-KW"/>
</dbReference>
<name>A0A1L7WMC3_9HELO</name>
<dbReference type="PANTHER" id="PTHR46072">
    <property type="entry name" value="AMIDASE-RELATED-RELATED"/>
    <property type="match status" value="1"/>
</dbReference>
<feature type="binding site" evidence="4">
    <location>
        <position position="217"/>
    </location>
    <ligand>
        <name>substrate</name>
    </ligand>
</feature>
<comment type="similarity">
    <text evidence="1">Belongs to the amidase family.</text>
</comment>
<accession>A0A1L7WMC3</accession>
<dbReference type="InterPro" id="IPR023631">
    <property type="entry name" value="Amidase_dom"/>
</dbReference>
<evidence type="ECO:0000313" key="7">
    <source>
        <dbReference type="Proteomes" id="UP000184330"/>
    </source>
</evidence>
<feature type="domain" description="Amidase" evidence="5">
    <location>
        <begin position="85"/>
        <end position="533"/>
    </location>
</feature>
<dbReference type="PIRSF" id="PIRSF001221">
    <property type="entry name" value="Amidase_fungi"/>
    <property type="match status" value="1"/>
</dbReference>
<protein>
    <submittedName>
        <fullName evidence="6">Related to general amidase</fullName>
    </submittedName>
</protein>
<feature type="binding site" evidence="4">
    <location>
        <begin position="238"/>
        <end position="241"/>
    </location>
    <ligand>
        <name>substrate</name>
    </ligand>
</feature>
<feature type="active site" description="Charge relay system" evidence="3">
    <location>
        <position position="141"/>
    </location>
</feature>
<dbReference type="SUPFAM" id="SSF75304">
    <property type="entry name" value="Amidase signature (AS) enzymes"/>
    <property type="match status" value="1"/>
</dbReference>
<proteinExistence type="inferred from homology"/>
<feature type="binding site" evidence="4">
    <location>
        <position position="191"/>
    </location>
    <ligand>
        <name>substrate</name>
    </ligand>
</feature>
<gene>
    <name evidence="6" type="ORF">PAC_03789</name>
</gene>
<feature type="active site" description="Charge relay system" evidence="3">
    <location>
        <position position="217"/>
    </location>
</feature>
<evidence type="ECO:0000256" key="4">
    <source>
        <dbReference type="PIRSR" id="PIRSR001221-2"/>
    </source>
</evidence>
<dbReference type="InterPro" id="IPR036928">
    <property type="entry name" value="AS_sf"/>
</dbReference>
<evidence type="ECO:0000256" key="1">
    <source>
        <dbReference type="ARBA" id="ARBA00009199"/>
    </source>
</evidence>
<reference evidence="6 7" key="1">
    <citation type="submission" date="2016-03" db="EMBL/GenBank/DDBJ databases">
        <authorList>
            <person name="Ploux O."/>
        </authorList>
    </citation>
    <scope>NUCLEOTIDE SEQUENCE [LARGE SCALE GENOMIC DNA]</scope>
    <source>
        <strain evidence="6 7">UAMH 11012</strain>
    </source>
</reference>